<dbReference type="HOGENOM" id="CLU_2079458_0_0_2"/>
<organism evidence="1 2">
    <name type="scientific">Methanosphaera stadtmanae (strain ATCC 43021 / DSM 3091 / JCM 11832 / MCB-3)</name>
    <dbReference type="NCBI Taxonomy" id="339860"/>
    <lineage>
        <taxon>Archaea</taxon>
        <taxon>Methanobacteriati</taxon>
        <taxon>Methanobacteriota</taxon>
        <taxon>Methanomada group</taxon>
        <taxon>Methanobacteria</taxon>
        <taxon>Methanobacteriales</taxon>
        <taxon>Methanobacteriaceae</taxon>
        <taxon>Methanosphaera</taxon>
    </lineage>
</organism>
<dbReference type="RefSeq" id="WP_011406332.1">
    <property type="nucleotide sequence ID" value="NC_007681.1"/>
</dbReference>
<dbReference type="EMBL" id="CP000102">
    <property type="protein sequence ID" value="ABC57132.1"/>
    <property type="molecule type" value="Genomic_DNA"/>
</dbReference>
<dbReference type="Proteomes" id="UP000001931">
    <property type="component" value="Chromosome"/>
</dbReference>
<protein>
    <submittedName>
        <fullName evidence="1">Uncharacterized protein</fullName>
    </submittedName>
</protein>
<proteinExistence type="predicted"/>
<dbReference type="AlphaFoldDB" id="Q2NGC1"/>
<accession>Q2NGC1</accession>
<gene>
    <name evidence="1" type="ordered locus">Msp_0734</name>
</gene>
<name>Q2NGC1_METST</name>
<keyword evidence="2" id="KW-1185">Reference proteome</keyword>
<dbReference type="GeneID" id="3856004"/>
<evidence type="ECO:0000313" key="1">
    <source>
        <dbReference type="EMBL" id="ABC57132.1"/>
    </source>
</evidence>
<dbReference type="eggNOG" id="arCOG03167">
    <property type="taxonomic scope" value="Archaea"/>
</dbReference>
<dbReference type="KEGG" id="mst:Msp_0734"/>
<reference evidence="1 2" key="1">
    <citation type="journal article" date="2006" name="J. Bacteriol.">
        <title>The genome sequence of Methanosphaera stadtmanae reveals why this human intestinal archaeon is restricted to methanol and H2 for methane formation and ATP synthesis.</title>
        <authorList>
            <person name="Fricke W.F."/>
            <person name="Seedorf H."/>
            <person name="Henne A."/>
            <person name="Kruer M."/>
            <person name="Liesegang H."/>
            <person name="Hedderich R."/>
            <person name="Gottschalk G."/>
            <person name="Thauer R.K."/>
        </authorList>
    </citation>
    <scope>NUCLEOTIDE SEQUENCE [LARGE SCALE GENOMIC DNA]</scope>
    <source>
        <strain evidence="2">ATCC 43021 / DSM 3091 / JCM 11832 / MCB-3</strain>
    </source>
</reference>
<evidence type="ECO:0000313" key="2">
    <source>
        <dbReference type="Proteomes" id="UP000001931"/>
    </source>
</evidence>
<dbReference type="OrthoDB" id="371918at2157"/>
<dbReference type="PANTHER" id="PTHR33295:SF20">
    <property type="entry name" value="ATPASE"/>
    <property type="match status" value="1"/>
</dbReference>
<sequence>MNSLLLYQTKREDLIGKKILKVSEKYYIVDPGFYYLFNDENKRDLGYLLENIVYLELRRHGYKVTIGKLYDIEVDFVCKKPGKTTYIQVAQSIMDPNTRDREITFLSIISLHPLLFI</sequence>
<dbReference type="PANTHER" id="PTHR33295">
    <property type="entry name" value="ATPASE"/>
    <property type="match status" value="1"/>
</dbReference>